<evidence type="ECO:0000313" key="1">
    <source>
        <dbReference type="EMBL" id="ABK14584.1"/>
    </source>
</evidence>
<dbReference type="HOGENOM" id="CLU_1607190_0_0_2"/>
<name>A0B7B0_METTP</name>
<proteinExistence type="predicted"/>
<protein>
    <submittedName>
        <fullName evidence="1">Uncharacterized protein</fullName>
    </submittedName>
</protein>
<dbReference type="KEGG" id="mtp:Mthe_0795"/>
<dbReference type="AlphaFoldDB" id="A0B7B0"/>
<accession>A0B7B0</accession>
<evidence type="ECO:0000313" key="2">
    <source>
        <dbReference type="Proteomes" id="UP000000674"/>
    </source>
</evidence>
<dbReference type="Proteomes" id="UP000000674">
    <property type="component" value="Chromosome"/>
</dbReference>
<dbReference type="EMBL" id="CP000477">
    <property type="protein sequence ID" value="ABK14584.1"/>
    <property type="molecule type" value="Genomic_DNA"/>
</dbReference>
<sequence length="165" mass="19990">MRRIHRNIPLEEARIQLLRCRLVAYKLIAEMEDSEYDKRYVDRLMSEIYDKLSELSGIKLADPYTNPCESQYQILEELKSYRYRDPNERFMRFVREEFREIFIPTLFLLTYLCRSEKKYTWDEVRSQLDAIMHDLGVEVSWEECEGELRRYAKKVFPVLDIAVAV</sequence>
<organism evidence="1 2">
    <name type="scientific">Methanothrix thermoacetophila (strain DSM 6194 / JCM 14653 / NBRC 101360 / PT)</name>
    <name type="common">Methanosaeta thermophila</name>
    <dbReference type="NCBI Taxonomy" id="349307"/>
    <lineage>
        <taxon>Archaea</taxon>
        <taxon>Methanobacteriati</taxon>
        <taxon>Methanobacteriota</taxon>
        <taxon>Stenosarchaea group</taxon>
        <taxon>Methanomicrobia</taxon>
        <taxon>Methanotrichales</taxon>
        <taxon>Methanotrichaceae</taxon>
        <taxon>Methanothrix</taxon>
    </lineage>
</organism>
<keyword evidence="2" id="KW-1185">Reference proteome</keyword>
<reference evidence="1 2" key="1">
    <citation type="submission" date="2006-10" db="EMBL/GenBank/DDBJ databases">
        <title>Complete sequence of Methanosaeta thermophila PT.</title>
        <authorList>
            <consortium name="US DOE Joint Genome Institute"/>
            <person name="Copeland A."/>
            <person name="Lucas S."/>
            <person name="Lapidus A."/>
            <person name="Barry K."/>
            <person name="Detter J.C."/>
            <person name="Glavina del Rio T."/>
            <person name="Hammon N."/>
            <person name="Israni S."/>
            <person name="Pitluck S."/>
            <person name="Chain P."/>
            <person name="Malfatti S."/>
            <person name="Shin M."/>
            <person name="Vergez L."/>
            <person name="Schmutz J."/>
            <person name="Larimer F."/>
            <person name="Land M."/>
            <person name="Hauser L."/>
            <person name="Kyrpides N."/>
            <person name="Kim E."/>
            <person name="Smith K.S."/>
            <person name="Ingram-Smith C."/>
            <person name="Richardson P."/>
        </authorList>
    </citation>
    <scope>NUCLEOTIDE SEQUENCE [LARGE SCALE GENOMIC DNA]</scope>
    <source>
        <strain evidence="2">DSM 6194 / JCM 14653 / NBRC 101360 / PT</strain>
    </source>
</reference>
<gene>
    <name evidence="1" type="ordered locus">Mthe_0795</name>
</gene>